<evidence type="ECO:0000313" key="2">
    <source>
        <dbReference type="Proteomes" id="UP001501166"/>
    </source>
</evidence>
<dbReference type="PANTHER" id="PTHR38451:SF1">
    <property type="entry name" value="TRNA (ADENINE(22)-N(1))-METHYLTRANSFERASE"/>
    <property type="match status" value="1"/>
</dbReference>
<evidence type="ECO:0000313" key="1">
    <source>
        <dbReference type="EMBL" id="GAA0350806.1"/>
    </source>
</evidence>
<comment type="caution">
    <text evidence="1">The sequence shown here is derived from an EMBL/GenBank/DDBJ whole genome shotgun (WGS) entry which is preliminary data.</text>
</comment>
<dbReference type="PIRSF" id="PIRSF018637">
    <property type="entry name" value="TrmK"/>
    <property type="match status" value="1"/>
</dbReference>
<dbReference type="Gene3D" id="3.40.50.150">
    <property type="entry name" value="Vaccinia Virus protein VP39"/>
    <property type="match status" value="1"/>
</dbReference>
<dbReference type="SUPFAM" id="SSF53335">
    <property type="entry name" value="S-adenosyl-L-methionine-dependent methyltransferases"/>
    <property type="match status" value="1"/>
</dbReference>
<organism evidence="1 2">
    <name type="scientific">Alkalibacterium iburiense</name>
    <dbReference type="NCBI Taxonomy" id="290589"/>
    <lineage>
        <taxon>Bacteria</taxon>
        <taxon>Bacillati</taxon>
        <taxon>Bacillota</taxon>
        <taxon>Bacilli</taxon>
        <taxon>Lactobacillales</taxon>
        <taxon>Carnobacteriaceae</taxon>
        <taxon>Alkalibacterium</taxon>
    </lineage>
</organism>
<protein>
    <submittedName>
        <fullName evidence="1">tRNA (Adenine(22)-N(1))-methyltransferase TrmK</fullName>
    </submittedName>
</protein>
<dbReference type="EMBL" id="BAAACW010000001">
    <property type="protein sequence ID" value="GAA0350806.1"/>
    <property type="molecule type" value="Genomic_DNA"/>
</dbReference>
<dbReference type="InterPro" id="IPR029063">
    <property type="entry name" value="SAM-dependent_MTases_sf"/>
</dbReference>
<dbReference type="PANTHER" id="PTHR38451">
    <property type="entry name" value="TRNA (ADENINE(22)-N(1))-METHYLTRANSFERASE"/>
    <property type="match status" value="1"/>
</dbReference>
<keyword evidence="2" id="KW-1185">Reference proteome</keyword>
<dbReference type="RefSeq" id="WP_343752715.1">
    <property type="nucleotide sequence ID" value="NZ_BAAACW010000001.1"/>
</dbReference>
<dbReference type="Proteomes" id="UP001501166">
    <property type="component" value="Unassembled WGS sequence"/>
</dbReference>
<gene>
    <name evidence="1" type="ORF">GCM10008932_00090</name>
</gene>
<dbReference type="Pfam" id="PF04816">
    <property type="entry name" value="TrmK"/>
    <property type="match status" value="1"/>
</dbReference>
<reference evidence="1 2" key="1">
    <citation type="journal article" date="2019" name="Int. J. Syst. Evol. Microbiol.">
        <title>The Global Catalogue of Microorganisms (GCM) 10K type strain sequencing project: providing services to taxonomists for standard genome sequencing and annotation.</title>
        <authorList>
            <consortium name="The Broad Institute Genomics Platform"/>
            <consortium name="The Broad Institute Genome Sequencing Center for Infectious Disease"/>
            <person name="Wu L."/>
            <person name="Ma J."/>
        </authorList>
    </citation>
    <scope>NUCLEOTIDE SEQUENCE [LARGE SCALE GENOMIC DNA]</scope>
    <source>
        <strain evidence="1 2">JCM 12662</strain>
    </source>
</reference>
<sequence length="233" mass="26249">MDTLHLSKRLQVVADLVDEGARLADIGSDHAYLPCYLVEKNKIEWAVAGEVVQGPYQNAKKEVESRSLHDRIAVRLGDGLAVLSPSDSINTVTIAGMGGSLIQSILEKGMEESKITGTEVLILQPNINERTIRDFLVQNQYEIVEETIVEENRKIYEIIKAVPSDNPLTYSEKELLFGPILLEAKPVAFIKKWKSMQQKNQYILSQMEKSESPDEKKLNTLRKELNLIEEVLS</sequence>
<dbReference type="Gene3D" id="1.10.287.1890">
    <property type="match status" value="1"/>
</dbReference>
<accession>A0ABN0WZ44</accession>
<name>A0ABN0WZ44_9LACT</name>
<proteinExistence type="predicted"/>
<dbReference type="InterPro" id="IPR006901">
    <property type="entry name" value="TrmK"/>
</dbReference>